<proteinExistence type="inferred from homology"/>
<keyword evidence="4" id="KW-0540">Nuclease</keyword>
<evidence type="ECO:0000259" key="9">
    <source>
        <dbReference type="Pfam" id="PF13359"/>
    </source>
</evidence>
<dbReference type="Pfam" id="PF13359">
    <property type="entry name" value="DDE_Tnp_4"/>
    <property type="match status" value="1"/>
</dbReference>
<dbReference type="GO" id="GO:0046872">
    <property type="term" value="F:metal ion binding"/>
    <property type="evidence" value="ECO:0007669"/>
    <property type="project" value="UniProtKB-KW"/>
</dbReference>
<comment type="subcellular location">
    <subcellularLocation>
        <location evidence="2">Nucleus</location>
    </subcellularLocation>
</comment>
<keyword evidence="6" id="KW-0378">Hydrolase</keyword>
<reference evidence="10" key="1">
    <citation type="submission" date="2025-08" db="UniProtKB">
        <authorList>
            <consortium name="Ensembl"/>
        </authorList>
    </citation>
    <scope>IDENTIFICATION</scope>
</reference>
<keyword evidence="5" id="KW-0479">Metal-binding</keyword>
<dbReference type="GO" id="GO:0005634">
    <property type="term" value="C:nucleus"/>
    <property type="evidence" value="ECO:0007669"/>
    <property type="project" value="UniProtKB-SubCell"/>
</dbReference>
<dbReference type="PANTHER" id="PTHR22930">
    <property type="match status" value="1"/>
</dbReference>
<dbReference type="PANTHER" id="PTHR22930:SF220">
    <property type="entry name" value="PROTEIN ALP1-LIKE"/>
    <property type="match status" value="1"/>
</dbReference>
<dbReference type="Proteomes" id="UP000261600">
    <property type="component" value="Unplaced"/>
</dbReference>
<evidence type="ECO:0000313" key="11">
    <source>
        <dbReference type="Proteomes" id="UP000261600"/>
    </source>
</evidence>
<dbReference type="AlphaFoldDB" id="A0A3Q3IJH9"/>
<dbReference type="Ensembl" id="ENSMALT00000004897.1">
    <property type="protein sequence ID" value="ENSMALP00000004787.1"/>
    <property type="gene ID" value="ENSMALG00000003469.1"/>
</dbReference>
<keyword evidence="7" id="KW-0539">Nucleus</keyword>
<evidence type="ECO:0000256" key="4">
    <source>
        <dbReference type="ARBA" id="ARBA00022722"/>
    </source>
</evidence>
<dbReference type="GO" id="GO:0016787">
    <property type="term" value="F:hydrolase activity"/>
    <property type="evidence" value="ECO:0007669"/>
    <property type="project" value="UniProtKB-KW"/>
</dbReference>
<dbReference type="InterPro" id="IPR045249">
    <property type="entry name" value="HARBI1-like"/>
</dbReference>
<evidence type="ECO:0000256" key="1">
    <source>
        <dbReference type="ARBA" id="ARBA00001968"/>
    </source>
</evidence>
<feature type="region of interest" description="Disordered" evidence="8">
    <location>
        <begin position="22"/>
        <end position="56"/>
    </location>
</feature>
<sequence>MSQLLLLDDLITDLQRPTDATATGVEEQANIQMEDPTTPSLAEDRDIGSPPRSFTAHQSMLPKLTKTVGPLLCYECKTNTLLIYESVKINIYKYVFVIFCRFLSSGDSLTTIGASFRLGISTVAQIVRETCTAIWEVMKQSHMPSPTEEMWLNTARRFEGRWNFPHCIGALDGKHIVIQAPSNSGSQFFNYKGTFSIVLLALVDADYKFLAVDVGGFGSNSDGGIFANSRLGKALQSGDLHVPSASPLLAAPDLGPVPYVVVADEAFPMKPYLLQPYPGRRLQEDLRVFNYRLSRARQVVENAFGILTQRCYSKCVTANCS</sequence>
<feature type="domain" description="DDE Tnp4" evidence="9">
    <location>
        <begin position="171"/>
        <end position="310"/>
    </location>
</feature>
<dbReference type="GO" id="GO:0004518">
    <property type="term" value="F:nuclease activity"/>
    <property type="evidence" value="ECO:0007669"/>
    <property type="project" value="UniProtKB-KW"/>
</dbReference>
<organism evidence="10 11">
    <name type="scientific">Monopterus albus</name>
    <name type="common">Swamp eel</name>
    <dbReference type="NCBI Taxonomy" id="43700"/>
    <lineage>
        <taxon>Eukaryota</taxon>
        <taxon>Metazoa</taxon>
        <taxon>Chordata</taxon>
        <taxon>Craniata</taxon>
        <taxon>Vertebrata</taxon>
        <taxon>Euteleostomi</taxon>
        <taxon>Actinopterygii</taxon>
        <taxon>Neopterygii</taxon>
        <taxon>Teleostei</taxon>
        <taxon>Neoteleostei</taxon>
        <taxon>Acanthomorphata</taxon>
        <taxon>Anabantaria</taxon>
        <taxon>Synbranchiformes</taxon>
        <taxon>Synbranchidae</taxon>
        <taxon>Monopterus</taxon>
    </lineage>
</organism>
<comment type="similarity">
    <text evidence="3">Belongs to the HARBI1 family.</text>
</comment>
<accession>A0A3Q3IJH9</accession>
<evidence type="ECO:0000256" key="2">
    <source>
        <dbReference type="ARBA" id="ARBA00004123"/>
    </source>
</evidence>
<keyword evidence="11" id="KW-1185">Reference proteome</keyword>
<evidence type="ECO:0000256" key="5">
    <source>
        <dbReference type="ARBA" id="ARBA00022723"/>
    </source>
</evidence>
<reference evidence="10" key="2">
    <citation type="submission" date="2025-09" db="UniProtKB">
        <authorList>
            <consortium name="Ensembl"/>
        </authorList>
    </citation>
    <scope>IDENTIFICATION</scope>
</reference>
<evidence type="ECO:0000256" key="3">
    <source>
        <dbReference type="ARBA" id="ARBA00006958"/>
    </source>
</evidence>
<evidence type="ECO:0000313" key="10">
    <source>
        <dbReference type="Ensembl" id="ENSMALP00000004787.1"/>
    </source>
</evidence>
<feature type="compositionally biased region" description="Polar residues" evidence="8">
    <location>
        <begin position="29"/>
        <end position="40"/>
    </location>
</feature>
<name>A0A3Q3IJH9_MONAL</name>
<comment type="cofactor">
    <cofactor evidence="1">
        <name>a divalent metal cation</name>
        <dbReference type="ChEBI" id="CHEBI:60240"/>
    </cofactor>
</comment>
<protein>
    <recommendedName>
        <fullName evidence="9">DDE Tnp4 domain-containing protein</fullName>
    </recommendedName>
</protein>
<evidence type="ECO:0000256" key="6">
    <source>
        <dbReference type="ARBA" id="ARBA00022801"/>
    </source>
</evidence>
<dbReference type="InterPro" id="IPR027806">
    <property type="entry name" value="HARBI1_dom"/>
</dbReference>
<evidence type="ECO:0000256" key="8">
    <source>
        <dbReference type="SAM" id="MobiDB-lite"/>
    </source>
</evidence>
<evidence type="ECO:0000256" key="7">
    <source>
        <dbReference type="ARBA" id="ARBA00023242"/>
    </source>
</evidence>